<reference evidence="5" key="2">
    <citation type="submission" date="2020-09" db="EMBL/GenBank/DDBJ databases">
        <authorList>
            <person name="Sun Q."/>
            <person name="Ohkuma M."/>
        </authorList>
    </citation>
    <scope>NUCLEOTIDE SEQUENCE</scope>
    <source>
        <strain evidence="5">JCM 19831</strain>
    </source>
</reference>
<evidence type="ECO:0000256" key="1">
    <source>
        <dbReference type="ARBA" id="ARBA00023015"/>
    </source>
</evidence>
<evidence type="ECO:0000256" key="2">
    <source>
        <dbReference type="ARBA" id="ARBA00023125"/>
    </source>
</evidence>
<dbReference type="RefSeq" id="WP_190251812.1">
    <property type="nucleotide sequence ID" value="NZ_BMPI01000021.1"/>
</dbReference>
<dbReference type="Pfam" id="PF13377">
    <property type="entry name" value="Peripla_BP_3"/>
    <property type="match status" value="1"/>
</dbReference>
<name>A0A917TUF1_9ACTN</name>
<accession>A0A917TUF1</accession>
<dbReference type="PANTHER" id="PTHR30146">
    <property type="entry name" value="LACI-RELATED TRANSCRIPTIONAL REPRESSOR"/>
    <property type="match status" value="1"/>
</dbReference>
<gene>
    <name evidence="5" type="ORF">GCM10007977_044300</name>
</gene>
<dbReference type="InterPro" id="IPR010982">
    <property type="entry name" value="Lambda_DNA-bd_dom_sf"/>
</dbReference>
<dbReference type="SUPFAM" id="SSF53822">
    <property type="entry name" value="Periplasmic binding protein-like I"/>
    <property type="match status" value="1"/>
</dbReference>
<comment type="caution">
    <text evidence="5">The sequence shown here is derived from an EMBL/GenBank/DDBJ whole genome shotgun (WGS) entry which is preliminary data.</text>
</comment>
<sequence>MNRSKPTIEDVARVAGVSRATVSRVINNVPGASEPLRARVHEAVTALGYLPNQTARALASGRPRALDLVAVKFTPESGWLGTDPYYSRVLAGVLSVLEGQDVHLRLHAVGSGEAIDAIAADATVGAVLTNVPPDLAARFHRRCRRVVSVVATAPAVPAVEADNVGGAQAAVEHLYRLGRRRVAAIHGPDATTCAADRRAGYERAVRTLGLDDLGIPGGEFLREDGHAAARRLLARHPDVDAVFVACDVMAAGAVQALTETGRRVPQDVSVVGFDDSLAAVCSNPPLTTMRVPVEEMAAEATRLLLNEGTLPVGYRERFPVTLVQRSS</sequence>
<dbReference type="PROSITE" id="PS50932">
    <property type="entry name" value="HTH_LACI_2"/>
    <property type="match status" value="1"/>
</dbReference>
<feature type="domain" description="HTH lacI-type" evidence="4">
    <location>
        <begin position="6"/>
        <end position="60"/>
    </location>
</feature>
<dbReference type="SUPFAM" id="SSF47413">
    <property type="entry name" value="lambda repressor-like DNA-binding domains"/>
    <property type="match status" value="1"/>
</dbReference>
<dbReference type="PRINTS" id="PR00036">
    <property type="entry name" value="HTHLACI"/>
</dbReference>
<keyword evidence="6" id="KW-1185">Reference proteome</keyword>
<dbReference type="InterPro" id="IPR046335">
    <property type="entry name" value="LacI/GalR-like_sensor"/>
</dbReference>
<protein>
    <submittedName>
        <fullName evidence="5">LacI family transcriptional regulator</fullName>
    </submittedName>
</protein>
<evidence type="ECO:0000313" key="6">
    <source>
        <dbReference type="Proteomes" id="UP000642070"/>
    </source>
</evidence>
<dbReference type="InterPro" id="IPR028082">
    <property type="entry name" value="Peripla_BP_I"/>
</dbReference>
<reference evidence="5" key="1">
    <citation type="journal article" date="2014" name="Int. J. Syst. Evol. Microbiol.">
        <title>Complete genome sequence of Corynebacterium casei LMG S-19264T (=DSM 44701T), isolated from a smear-ripened cheese.</title>
        <authorList>
            <consortium name="US DOE Joint Genome Institute (JGI-PGF)"/>
            <person name="Walter F."/>
            <person name="Albersmeier A."/>
            <person name="Kalinowski J."/>
            <person name="Ruckert C."/>
        </authorList>
    </citation>
    <scope>NUCLEOTIDE SEQUENCE</scope>
    <source>
        <strain evidence="5">JCM 19831</strain>
    </source>
</reference>
<dbReference type="Gene3D" id="3.40.50.2300">
    <property type="match status" value="2"/>
</dbReference>
<dbReference type="CDD" id="cd06267">
    <property type="entry name" value="PBP1_LacI_sugar_binding-like"/>
    <property type="match status" value="1"/>
</dbReference>
<evidence type="ECO:0000259" key="4">
    <source>
        <dbReference type="PROSITE" id="PS50932"/>
    </source>
</evidence>
<dbReference type="Pfam" id="PF00356">
    <property type="entry name" value="LacI"/>
    <property type="match status" value="1"/>
</dbReference>
<dbReference type="PROSITE" id="PS00356">
    <property type="entry name" value="HTH_LACI_1"/>
    <property type="match status" value="1"/>
</dbReference>
<dbReference type="EMBL" id="BMPI01000021">
    <property type="protein sequence ID" value="GGM37944.1"/>
    <property type="molecule type" value="Genomic_DNA"/>
</dbReference>
<keyword evidence="2" id="KW-0238">DNA-binding</keyword>
<dbReference type="GO" id="GO:0003700">
    <property type="term" value="F:DNA-binding transcription factor activity"/>
    <property type="evidence" value="ECO:0007669"/>
    <property type="project" value="TreeGrafter"/>
</dbReference>
<dbReference type="SMART" id="SM00354">
    <property type="entry name" value="HTH_LACI"/>
    <property type="match status" value="1"/>
</dbReference>
<dbReference type="InterPro" id="IPR000843">
    <property type="entry name" value="HTH_LacI"/>
</dbReference>
<evidence type="ECO:0000256" key="3">
    <source>
        <dbReference type="ARBA" id="ARBA00023163"/>
    </source>
</evidence>
<keyword evidence="3" id="KW-0804">Transcription</keyword>
<organism evidence="5 6">
    <name type="scientific">Dactylosporangium sucinum</name>
    <dbReference type="NCBI Taxonomy" id="1424081"/>
    <lineage>
        <taxon>Bacteria</taxon>
        <taxon>Bacillati</taxon>
        <taxon>Actinomycetota</taxon>
        <taxon>Actinomycetes</taxon>
        <taxon>Micromonosporales</taxon>
        <taxon>Micromonosporaceae</taxon>
        <taxon>Dactylosporangium</taxon>
    </lineage>
</organism>
<evidence type="ECO:0000313" key="5">
    <source>
        <dbReference type="EMBL" id="GGM37944.1"/>
    </source>
</evidence>
<dbReference type="PANTHER" id="PTHR30146:SF109">
    <property type="entry name" value="HTH-TYPE TRANSCRIPTIONAL REGULATOR GALS"/>
    <property type="match status" value="1"/>
</dbReference>
<dbReference type="CDD" id="cd01392">
    <property type="entry name" value="HTH_LacI"/>
    <property type="match status" value="1"/>
</dbReference>
<proteinExistence type="predicted"/>
<dbReference type="GO" id="GO:0000976">
    <property type="term" value="F:transcription cis-regulatory region binding"/>
    <property type="evidence" value="ECO:0007669"/>
    <property type="project" value="TreeGrafter"/>
</dbReference>
<dbReference type="Gene3D" id="1.10.260.40">
    <property type="entry name" value="lambda repressor-like DNA-binding domains"/>
    <property type="match status" value="1"/>
</dbReference>
<keyword evidence="1" id="KW-0805">Transcription regulation</keyword>
<dbReference type="Proteomes" id="UP000642070">
    <property type="component" value="Unassembled WGS sequence"/>
</dbReference>
<dbReference type="AlphaFoldDB" id="A0A917TUF1"/>